<dbReference type="RefSeq" id="WP_008488453.1">
    <property type="nucleotide sequence ID" value="NZ_AMRG01000006.1"/>
</dbReference>
<evidence type="ECO:0000256" key="1">
    <source>
        <dbReference type="ARBA" id="ARBA00022490"/>
    </source>
</evidence>
<keyword evidence="6" id="KW-1185">Reference proteome</keyword>
<dbReference type="PATRIC" id="fig|740709.3.peg.1312"/>
<dbReference type="InterPro" id="IPR036388">
    <property type="entry name" value="WH-like_DNA-bd_sf"/>
</dbReference>
<dbReference type="Pfam" id="PF04079">
    <property type="entry name" value="SMC_ScpB"/>
    <property type="match status" value="1"/>
</dbReference>
<keyword evidence="3" id="KW-0159">Chromosome partition</keyword>
<name>K2KPG2_9GAMM</name>
<reference evidence="5 6" key="1">
    <citation type="journal article" date="2012" name="J. Bacteriol.">
        <title>Genome Sequence of Idiomarina xiamenensis Type Strain 10-D-4.</title>
        <authorList>
            <person name="Lai Q."/>
            <person name="Wang L."/>
            <person name="Wang W."/>
            <person name="Shao Z."/>
        </authorList>
    </citation>
    <scope>NUCLEOTIDE SEQUENCE [LARGE SCALE GENOMIC DNA]</scope>
    <source>
        <strain evidence="5 6">10-D-4</strain>
    </source>
</reference>
<evidence type="ECO:0000256" key="2">
    <source>
        <dbReference type="ARBA" id="ARBA00022618"/>
    </source>
</evidence>
<sequence>MKLNDQQLLQVIEAALFVAEQPMTAVQLQEQLLAAYSVSNARIKKALAELQQHYQNRGVELVQVASGYRFQSKPEFAALLANLWQEKPPRYSQALLETLALIAYRQPITRGEIEDVRGVSVSSQIMKTLQERGWIKVVGHREVPGRPQLYATTKTFLDDFNIKDLSELPAIAEPASATTAETATNDRVH</sequence>
<dbReference type="SUPFAM" id="SSF46785">
    <property type="entry name" value="Winged helix' DNA-binding domain"/>
    <property type="match status" value="2"/>
</dbReference>
<organism evidence="5 6">
    <name type="scientific">Idiomarina xiamenensis 10-D-4</name>
    <dbReference type="NCBI Taxonomy" id="740709"/>
    <lineage>
        <taxon>Bacteria</taxon>
        <taxon>Pseudomonadati</taxon>
        <taxon>Pseudomonadota</taxon>
        <taxon>Gammaproteobacteria</taxon>
        <taxon>Alteromonadales</taxon>
        <taxon>Idiomarinaceae</taxon>
        <taxon>Idiomarina</taxon>
    </lineage>
</organism>
<dbReference type="Proteomes" id="UP000014115">
    <property type="component" value="Unassembled WGS sequence"/>
</dbReference>
<dbReference type="PIRSF" id="PIRSF019345">
    <property type="entry name" value="ScpB"/>
    <property type="match status" value="1"/>
</dbReference>
<comment type="caution">
    <text evidence="5">The sequence shown here is derived from an EMBL/GenBank/DDBJ whole genome shotgun (WGS) entry which is preliminary data.</text>
</comment>
<dbReference type="eggNOG" id="COG1386">
    <property type="taxonomic scope" value="Bacteria"/>
</dbReference>
<keyword evidence="1" id="KW-0963">Cytoplasm</keyword>
<dbReference type="EMBL" id="AMRG01000006">
    <property type="protein sequence ID" value="EKE84304.1"/>
    <property type="molecule type" value="Genomic_DNA"/>
</dbReference>
<dbReference type="STRING" id="740709.A10D4_06431"/>
<dbReference type="GO" id="GO:0051304">
    <property type="term" value="P:chromosome separation"/>
    <property type="evidence" value="ECO:0007669"/>
    <property type="project" value="InterPro"/>
</dbReference>
<gene>
    <name evidence="5" type="ORF">A10D4_06431</name>
</gene>
<evidence type="ECO:0000256" key="4">
    <source>
        <dbReference type="ARBA" id="ARBA00023306"/>
    </source>
</evidence>
<accession>K2KPG2</accession>
<dbReference type="Gene3D" id="1.10.10.10">
    <property type="entry name" value="Winged helix-like DNA-binding domain superfamily/Winged helix DNA-binding domain"/>
    <property type="match status" value="2"/>
</dbReference>
<dbReference type="InterPro" id="IPR005234">
    <property type="entry name" value="ScpB_csome_segregation"/>
</dbReference>
<dbReference type="InterPro" id="IPR036390">
    <property type="entry name" value="WH_DNA-bd_sf"/>
</dbReference>
<keyword evidence="2" id="KW-0132">Cell division</keyword>
<dbReference type="NCBIfam" id="TIGR00281">
    <property type="entry name" value="SMC-Scp complex subunit ScpB"/>
    <property type="match status" value="1"/>
</dbReference>
<proteinExistence type="predicted"/>
<evidence type="ECO:0000313" key="6">
    <source>
        <dbReference type="Proteomes" id="UP000014115"/>
    </source>
</evidence>
<keyword evidence="4" id="KW-0131">Cell cycle</keyword>
<protein>
    <submittedName>
        <fullName evidence="5">Transcriptional regulator</fullName>
    </submittedName>
</protein>
<dbReference type="PANTHER" id="PTHR34298:SF2">
    <property type="entry name" value="SEGREGATION AND CONDENSATION PROTEIN B"/>
    <property type="match status" value="1"/>
</dbReference>
<dbReference type="AlphaFoldDB" id="K2KPG2"/>
<dbReference type="PANTHER" id="PTHR34298">
    <property type="entry name" value="SEGREGATION AND CONDENSATION PROTEIN B"/>
    <property type="match status" value="1"/>
</dbReference>
<dbReference type="GO" id="GO:0051301">
    <property type="term" value="P:cell division"/>
    <property type="evidence" value="ECO:0007669"/>
    <property type="project" value="UniProtKB-KW"/>
</dbReference>
<evidence type="ECO:0000313" key="5">
    <source>
        <dbReference type="EMBL" id="EKE84304.1"/>
    </source>
</evidence>
<evidence type="ECO:0000256" key="3">
    <source>
        <dbReference type="ARBA" id="ARBA00022829"/>
    </source>
</evidence>